<accession>A0A965ZGR0</accession>
<keyword evidence="1" id="KW-1133">Transmembrane helix</keyword>
<name>A0A965ZGR0_9SPHI</name>
<dbReference type="RefSeq" id="WP_166585343.1">
    <property type="nucleotide sequence ID" value="NZ_WWEO01000041.1"/>
</dbReference>
<gene>
    <name evidence="2" type="ORF">GSY63_08350</name>
</gene>
<reference evidence="2" key="1">
    <citation type="submission" date="2020-01" db="EMBL/GenBank/DDBJ databases">
        <authorList>
            <person name="Seo Y.L."/>
        </authorList>
    </citation>
    <scope>NUCLEOTIDE SEQUENCE</scope>
    <source>
        <strain evidence="2">R11</strain>
    </source>
</reference>
<dbReference type="Proteomes" id="UP000638732">
    <property type="component" value="Unassembled WGS sequence"/>
</dbReference>
<organism evidence="2 3">
    <name type="scientific">Mucilaginibacter agri</name>
    <dbReference type="NCBI Taxonomy" id="2695265"/>
    <lineage>
        <taxon>Bacteria</taxon>
        <taxon>Pseudomonadati</taxon>
        <taxon>Bacteroidota</taxon>
        <taxon>Sphingobacteriia</taxon>
        <taxon>Sphingobacteriales</taxon>
        <taxon>Sphingobacteriaceae</taxon>
        <taxon>Mucilaginibacter</taxon>
    </lineage>
</organism>
<comment type="caution">
    <text evidence="2">The sequence shown here is derived from an EMBL/GenBank/DDBJ whole genome shotgun (WGS) entry which is preliminary data.</text>
</comment>
<feature type="transmembrane region" description="Helical" evidence="1">
    <location>
        <begin position="239"/>
        <end position="255"/>
    </location>
</feature>
<dbReference type="EMBL" id="WWEO01000041">
    <property type="protein sequence ID" value="NCD69366.1"/>
    <property type="molecule type" value="Genomic_DNA"/>
</dbReference>
<protein>
    <submittedName>
        <fullName evidence="2">Uncharacterized protein</fullName>
    </submittedName>
</protein>
<proteinExistence type="predicted"/>
<feature type="transmembrane region" description="Helical" evidence="1">
    <location>
        <begin position="213"/>
        <end position="233"/>
    </location>
</feature>
<keyword evidence="1" id="KW-0812">Transmembrane</keyword>
<evidence type="ECO:0000313" key="2">
    <source>
        <dbReference type="EMBL" id="NCD69366.1"/>
    </source>
</evidence>
<keyword evidence="1" id="KW-0472">Membrane</keyword>
<keyword evidence="3" id="KW-1185">Reference proteome</keyword>
<evidence type="ECO:0000313" key="3">
    <source>
        <dbReference type="Proteomes" id="UP000638732"/>
    </source>
</evidence>
<sequence length="267" mass="30965">MQSPKPADFLLLLEVFRRGLILDLVSKNDVTSWADEIILNTDEPGYLFIEVSLCTTTNNLIEVIGAYVDENESLIGTRVLMGLLYKKLTDGNNLLNVDDALRMLWNLDWRITLTDFELSFIYSFDDYAFADSKELEEDVIDFLSIYAQFAFTNYNNWAEINERIEVSLKQKQAEFKIKTEAIRQEWQVKNESLKQAELEALIKANRKRRSKRNFNICILISVVVAMLLCAYLAPATELYLSAIIGPVFIYVLIIGKEHMLRERRKIR</sequence>
<dbReference type="AlphaFoldDB" id="A0A965ZGR0"/>
<evidence type="ECO:0000256" key="1">
    <source>
        <dbReference type="SAM" id="Phobius"/>
    </source>
</evidence>
<reference evidence="2" key="2">
    <citation type="submission" date="2020-10" db="EMBL/GenBank/DDBJ databases">
        <title>Mucilaginibacter sp. nov., isolated from soil.</title>
        <authorList>
            <person name="Jeon C.O."/>
        </authorList>
    </citation>
    <scope>NUCLEOTIDE SEQUENCE</scope>
    <source>
        <strain evidence="2">R11</strain>
    </source>
</reference>